<dbReference type="InterPro" id="IPR036097">
    <property type="entry name" value="HisK_dim/P_sf"/>
</dbReference>
<dbReference type="EC" id="2.7.13.3" evidence="2"/>
<feature type="domain" description="Histidine kinase" evidence="8">
    <location>
        <begin position="62"/>
        <end position="270"/>
    </location>
</feature>
<evidence type="ECO:0000256" key="5">
    <source>
        <dbReference type="ARBA" id="ARBA00022692"/>
    </source>
</evidence>
<keyword evidence="7" id="KW-1133">Transmembrane helix</keyword>
<dbReference type="Gene3D" id="1.10.287.130">
    <property type="match status" value="1"/>
</dbReference>
<dbReference type="SUPFAM" id="SSF55874">
    <property type="entry name" value="ATPase domain of HSP90 chaperone/DNA topoisomerase II/histidine kinase"/>
    <property type="match status" value="1"/>
</dbReference>
<evidence type="ECO:0000256" key="1">
    <source>
        <dbReference type="ARBA" id="ARBA00000085"/>
    </source>
</evidence>
<accession>A0ABW2B3W2</accession>
<evidence type="ECO:0000313" key="9">
    <source>
        <dbReference type="EMBL" id="MFC6759851.1"/>
    </source>
</evidence>
<evidence type="ECO:0000256" key="3">
    <source>
        <dbReference type="ARBA" id="ARBA00022553"/>
    </source>
</evidence>
<dbReference type="CDD" id="cd00082">
    <property type="entry name" value="HisKA"/>
    <property type="match status" value="1"/>
</dbReference>
<keyword evidence="4" id="KW-0808">Transferase</keyword>
<protein>
    <recommendedName>
        <fullName evidence="2">histidine kinase</fullName>
        <ecNumber evidence="2">2.7.13.3</ecNumber>
    </recommendedName>
</protein>
<proteinExistence type="predicted"/>
<keyword evidence="3" id="KW-0597">Phosphoprotein</keyword>
<dbReference type="SUPFAM" id="SSF47384">
    <property type="entry name" value="Homodimeric domain of signal transducing histidine kinase"/>
    <property type="match status" value="1"/>
</dbReference>
<comment type="catalytic activity">
    <reaction evidence="1">
        <text>ATP + protein L-histidine = ADP + protein N-phospho-L-histidine.</text>
        <dbReference type="EC" id="2.7.13.3"/>
    </reaction>
</comment>
<keyword evidence="7" id="KW-0472">Membrane</keyword>
<dbReference type="Pfam" id="PF02518">
    <property type="entry name" value="HATPase_c"/>
    <property type="match status" value="1"/>
</dbReference>
<reference evidence="10" key="1">
    <citation type="journal article" date="2019" name="Int. J. Syst. Evol. Microbiol.">
        <title>The Global Catalogue of Microorganisms (GCM) 10K type strain sequencing project: providing services to taxonomists for standard genome sequencing and annotation.</title>
        <authorList>
            <consortium name="The Broad Institute Genomics Platform"/>
            <consortium name="The Broad Institute Genome Sequencing Center for Infectious Disease"/>
            <person name="Wu L."/>
            <person name="Ma J."/>
        </authorList>
    </citation>
    <scope>NUCLEOTIDE SEQUENCE [LARGE SCALE GENOMIC DNA]</scope>
    <source>
        <strain evidence="10">CCUG 66188</strain>
    </source>
</reference>
<dbReference type="Gene3D" id="3.30.565.10">
    <property type="entry name" value="Histidine kinase-like ATPase, C-terminal domain"/>
    <property type="match status" value="1"/>
</dbReference>
<dbReference type="PANTHER" id="PTHR45436:SF5">
    <property type="entry name" value="SENSOR HISTIDINE KINASE TRCS"/>
    <property type="match status" value="1"/>
</dbReference>
<keyword evidence="10" id="KW-1185">Reference proteome</keyword>
<dbReference type="PANTHER" id="PTHR45436">
    <property type="entry name" value="SENSOR HISTIDINE KINASE YKOH"/>
    <property type="match status" value="1"/>
</dbReference>
<dbReference type="InterPro" id="IPR036890">
    <property type="entry name" value="HATPase_C_sf"/>
</dbReference>
<sequence length="275" mass="29759">MRRSAGMVTALSADIARKSEHDLSPISRKHAFAEIEPAVNTLDRLMARLDTALEAERAFATNAAHELRTPVAIAMAQAQRLKAMARDPALAARAGEIETGLKRLVRLIERLLQMSRAQSGLGRNAPVTDIAPVIDMLLRELRGSVAEPDKLILQPTTSPWPCRLDPDALGIILNNLFDNALKHGSGPVTVNAATPGQIAIANECDRLSAAEFEMIKRRFGRRAPTTEGFGLGLTIVQELCSQSGCGFDIRSPRPGSDSGVLVTVTFPVERREPLT</sequence>
<keyword evidence="5" id="KW-0812">Transmembrane</keyword>
<evidence type="ECO:0000313" key="10">
    <source>
        <dbReference type="Proteomes" id="UP001596353"/>
    </source>
</evidence>
<dbReference type="InterPro" id="IPR003661">
    <property type="entry name" value="HisK_dim/P_dom"/>
</dbReference>
<name>A0ABW2B3W2_9RHOB</name>
<dbReference type="EMBL" id="JBHSWG010000001">
    <property type="protein sequence ID" value="MFC6759851.1"/>
    <property type="molecule type" value="Genomic_DNA"/>
</dbReference>
<evidence type="ECO:0000256" key="4">
    <source>
        <dbReference type="ARBA" id="ARBA00022679"/>
    </source>
</evidence>
<evidence type="ECO:0000259" key="8">
    <source>
        <dbReference type="PROSITE" id="PS50109"/>
    </source>
</evidence>
<comment type="caution">
    <text evidence="9">The sequence shown here is derived from an EMBL/GenBank/DDBJ whole genome shotgun (WGS) entry which is preliminary data.</text>
</comment>
<dbReference type="Pfam" id="PF00512">
    <property type="entry name" value="HisKA"/>
    <property type="match status" value="1"/>
</dbReference>
<gene>
    <name evidence="9" type="ORF">ACFQFQ_10680</name>
</gene>
<evidence type="ECO:0000256" key="2">
    <source>
        <dbReference type="ARBA" id="ARBA00012438"/>
    </source>
</evidence>
<dbReference type="Proteomes" id="UP001596353">
    <property type="component" value="Unassembled WGS sequence"/>
</dbReference>
<dbReference type="SMART" id="SM00387">
    <property type="entry name" value="HATPase_c"/>
    <property type="match status" value="1"/>
</dbReference>
<dbReference type="InterPro" id="IPR003594">
    <property type="entry name" value="HATPase_dom"/>
</dbReference>
<dbReference type="PROSITE" id="PS50109">
    <property type="entry name" value="HIS_KIN"/>
    <property type="match status" value="1"/>
</dbReference>
<evidence type="ECO:0000256" key="6">
    <source>
        <dbReference type="ARBA" id="ARBA00022777"/>
    </source>
</evidence>
<organism evidence="9 10">
    <name type="scientific">Sulfitobacter porphyrae</name>
    <dbReference type="NCBI Taxonomy" id="1246864"/>
    <lineage>
        <taxon>Bacteria</taxon>
        <taxon>Pseudomonadati</taxon>
        <taxon>Pseudomonadota</taxon>
        <taxon>Alphaproteobacteria</taxon>
        <taxon>Rhodobacterales</taxon>
        <taxon>Roseobacteraceae</taxon>
        <taxon>Sulfitobacter</taxon>
    </lineage>
</organism>
<dbReference type="InterPro" id="IPR005467">
    <property type="entry name" value="His_kinase_dom"/>
</dbReference>
<dbReference type="InterPro" id="IPR050428">
    <property type="entry name" value="TCS_sensor_his_kinase"/>
</dbReference>
<dbReference type="GO" id="GO:0016301">
    <property type="term" value="F:kinase activity"/>
    <property type="evidence" value="ECO:0007669"/>
    <property type="project" value="UniProtKB-KW"/>
</dbReference>
<dbReference type="SMART" id="SM00388">
    <property type="entry name" value="HisKA"/>
    <property type="match status" value="1"/>
</dbReference>
<keyword evidence="6 9" id="KW-0418">Kinase</keyword>
<evidence type="ECO:0000256" key="7">
    <source>
        <dbReference type="ARBA" id="ARBA00022989"/>
    </source>
</evidence>